<dbReference type="OrthoDB" id="3544394at2759"/>
<feature type="transmembrane region" description="Helical" evidence="1">
    <location>
        <begin position="87"/>
        <end position="105"/>
    </location>
</feature>
<name>A0A2J6STE4_9HELO</name>
<reference evidence="2 3" key="1">
    <citation type="submission" date="2016-04" db="EMBL/GenBank/DDBJ databases">
        <title>A degradative enzymes factory behind the ericoid mycorrhizal symbiosis.</title>
        <authorList>
            <consortium name="DOE Joint Genome Institute"/>
            <person name="Martino E."/>
            <person name="Morin E."/>
            <person name="Grelet G."/>
            <person name="Kuo A."/>
            <person name="Kohler A."/>
            <person name="Daghino S."/>
            <person name="Barry K."/>
            <person name="Choi C."/>
            <person name="Cichocki N."/>
            <person name="Clum A."/>
            <person name="Copeland A."/>
            <person name="Hainaut M."/>
            <person name="Haridas S."/>
            <person name="Labutti K."/>
            <person name="Lindquist E."/>
            <person name="Lipzen A."/>
            <person name="Khouja H.-R."/>
            <person name="Murat C."/>
            <person name="Ohm R."/>
            <person name="Olson A."/>
            <person name="Spatafora J."/>
            <person name="Veneault-Fourrey C."/>
            <person name="Henrissat B."/>
            <person name="Grigoriev I."/>
            <person name="Martin F."/>
            <person name="Perotto S."/>
        </authorList>
    </citation>
    <scope>NUCLEOTIDE SEQUENCE [LARGE SCALE GENOMIC DNA]</scope>
    <source>
        <strain evidence="2 3">E</strain>
    </source>
</reference>
<dbReference type="InParanoid" id="A0A2J6STE4"/>
<dbReference type="GeneID" id="36589416"/>
<evidence type="ECO:0000256" key="1">
    <source>
        <dbReference type="SAM" id="Phobius"/>
    </source>
</evidence>
<gene>
    <name evidence="2" type="ORF">K444DRAFT_618525</name>
</gene>
<proteinExistence type="predicted"/>
<evidence type="ECO:0000313" key="3">
    <source>
        <dbReference type="Proteomes" id="UP000235371"/>
    </source>
</evidence>
<dbReference type="Proteomes" id="UP000235371">
    <property type="component" value="Unassembled WGS sequence"/>
</dbReference>
<dbReference type="AlphaFoldDB" id="A0A2J6STE4"/>
<keyword evidence="1" id="KW-0812">Transmembrane</keyword>
<dbReference type="RefSeq" id="XP_024730965.1">
    <property type="nucleotide sequence ID" value="XM_024881339.1"/>
</dbReference>
<feature type="transmembrane region" description="Helical" evidence="1">
    <location>
        <begin position="7"/>
        <end position="26"/>
    </location>
</feature>
<evidence type="ECO:0000313" key="2">
    <source>
        <dbReference type="EMBL" id="PMD54061.1"/>
    </source>
</evidence>
<sequence>MKLVISANIFPAFAMGLILLTIHVSATTERGLSVAASQISSNFNNPTAVRVFSDPTTCSSGRVPIYTNPKGGRVDCGDVSEGYRGKIPVPFIAVILVSYVMFGVFKAML</sequence>
<keyword evidence="3" id="KW-1185">Reference proteome</keyword>
<keyword evidence="1" id="KW-1133">Transmembrane helix</keyword>
<organism evidence="2 3">
    <name type="scientific">Hyaloscypha bicolor E</name>
    <dbReference type="NCBI Taxonomy" id="1095630"/>
    <lineage>
        <taxon>Eukaryota</taxon>
        <taxon>Fungi</taxon>
        <taxon>Dikarya</taxon>
        <taxon>Ascomycota</taxon>
        <taxon>Pezizomycotina</taxon>
        <taxon>Leotiomycetes</taxon>
        <taxon>Helotiales</taxon>
        <taxon>Hyaloscyphaceae</taxon>
        <taxon>Hyaloscypha</taxon>
        <taxon>Hyaloscypha bicolor</taxon>
    </lineage>
</organism>
<protein>
    <submittedName>
        <fullName evidence="2">Uncharacterized protein</fullName>
    </submittedName>
</protein>
<keyword evidence="1" id="KW-0472">Membrane</keyword>
<accession>A0A2J6STE4</accession>
<dbReference type="EMBL" id="KZ613866">
    <property type="protein sequence ID" value="PMD54061.1"/>
    <property type="molecule type" value="Genomic_DNA"/>
</dbReference>